<sequence length="205" mass="23587">MNWVNIMDELKLFTIDKAIGGNQDWFTDYWMKLGGCGAVTACDICIYLSLYFGKKLLYPYNLAQISKKDYINFSNIMKPYLSPRVTGIDTLEIFMDGFKDYLADNGEKNTNFAGIYSNCSLINFKNAVCAQIDKKMPVPYLNLKHKDPELSDYVWHWFWLAGYKKTGDNLMVKAITYGAEHWLSLDDLWDSGYERKGGIVLIDAK</sequence>
<dbReference type="AlphaFoldDB" id="A0A840UMM4"/>
<evidence type="ECO:0000313" key="2">
    <source>
        <dbReference type="Proteomes" id="UP000559117"/>
    </source>
</evidence>
<comment type="caution">
    <text evidence="1">The sequence shown here is derived from an EMBL/GenBank/DDBJ whole genome shotgun (WGS) entry which is preliminary data.</text>
</comment>
<keyword evidence="2" id="KW-1185">Reference proteome</keyword>
<accession>A0A840UMM4</accession>
<name>A0A840UMM4_9FIRM</name>
<protein>
    <submittedName>
        <fullName evidence="1">Uncharacterized protein</fullName>
    </submittedName>
</protein>
<proteinExistence type="predicted"/>
<gene>
    <name evidence="1" type="ORF">HNR32_002224</name>
</gene>
<dbReference type="Proteomes" id="UP000559117">
    <property type="component" value="Unassembled WGS sequence"/>
</dbReference>
<dbReference type="EMBL" id="JACHFH010000032">
    <property type="protein sequence ID" value="MBB5337067.1"/>
    <property type="molecule type" value="Genomic_DNA"/>
</dbReference>
<evidence type="ECO:0000313" key="1">
    <source>
        <dbReference type="EMBL" id="MBB5337067.1"/>
    </source>
</evidence>
<reference evidence="1 2" key="1">
    <citation type="submission" date="2020-08" db="EMBL/GenBank/DDBJ databases">
        <title>Genomic Encyclopedia of Type Strains, Phase IV (KMG-IV): sequencing the most valuable type-strain genomes for metagenomic binning, comparative biology and taxonomic classification.</title>
        <authorList>
            <person name="Goeker M."/>
        </authorList>
    </citation>
    <scope>NUCLEOTIDE SEQUENCE [LARGE SCALE GENOMIC DNA]</scope>
    <source>
        <strain evidence="1 2">DSM 24661</strain>
    </source>
</reference>
<organism evidence="1 2">
    <name type="scientific">Pectinatus brassicae</name>
    <dbReference type="NCBI Taxonomy" id="862415"/>
    <lineage>
        <taxon>Bacteria</taxon>
        <taxon>Bacillati</taxon>
        <taxon>Bacillota</taxon>
        <taxon>Negativicutes</taxon>
        <taxon>Selenomonadales</taxon>
        <taxon>Selenomonadaceae</taxon>
        <taxon>Pectinatus</taxon>
    </lineage>
</organism>